<feature type="domain" description="Luciferase-like" evidence="4">
    <location>
        <begin position="39"/>
        <end position="366"/>
    </location>
</feature>
<keyword evidence="1" id="KW-0560">Oxidoreductase</keyword>
<gene>
    <name evidence="5" type="ORF">FNH08_03085</name>
</gene>
<dbReference type="InterPro" id="IPR050766">
    <property type="entry name" value="Bact_Lucif_Oxidored"/>
</dbReference>
<keyword evidence="2" id="KW-0503">Monooxygenase</keyword>
<proteinExistence type="predicted"/>
<evidence type="ECO:0000313" key="6">
    <source>
        <dbReference type="Proteomes" id="UP000400924"/>
    </source>
</evidence>
<feature type="compositionally biased region" description="Polar residues" evidence="3">
    <location>
        <begin position="1"/>
        <end position="12"/>
    </location>
</feature>
<evidence type="ECO:0000256" key="3">
    <source>
        <dbReference type="SAM" id="MobiDB-lite"/>
    </source>
</evidence>
<dbReference type="RefSeq" id="WP_322723566.1">
    <property type="nucleotide sequence ID" value="NZ_VJZC01000009.1"/>
</dbReference>
<dbReference type="Gene3D" id="3.20.20.30">
    <property type="entry name" value="Luciferase-like domain"/>
    <property type="match status" value="1"/>
</dbReference>
<dbReference type="SUPFAM" id="SSF51679">
    <property type="entry name" value="Bacterial luciferase-like"/>
    <property type="match status" value="1"/>
</dbReference>
<dbReference type="Proteomes" id="UP000400924">
    <property type="component" value="Unassembled WGS sequence"/>
</dbReference>
<dbReference type="GO" id="GO:0004497">
    <property type="term" value="F:monooxygenase activity"/>
    <property type="evidence" value="ECO:0007669"/>
    <property type="project" value="UniProtKB-KW"/>
</dbReference>
<name>A0A5N8XAI4_9ACTN</name>
<organism evidence="5 6">
    <name type="scientific">Streptomyces spongiae</name>
    <dbReference type="NCBI Taxonomy" id="565072"/>
    <lineage>
        <taxon>Bacteria</taxon>
        <taxon>Bacillati</taxon>
        <taxon>Actinomycetota</taxon>
        <taxon>Actinomycetes</taxon>
        <taxon>Kitasatosporales</taxon>
        <taxon>Streptomycetaceae</taxon>
        <taxon>Streptomyces</taxon>
    </lineage>
</organism>
<dbReference type="InterPro" id="IPR036661">
    <property type="entry name" value="Luciferase-like_sf"/>
</dbReference>
<dbReference type="Pfam" id="PF00296">
    <property type="entry name" value="Bac_luciferase"/>
    <property type="match status" value="1"/>
</dbReference>
<protein>
    <submittedName>
        <fullName evidence="5">LLM class flavin-dependent oxidoreductase</fullName>
    </submittedName>
</protein>
<evidence type="ECO:0000256" key="1">
    <source>
        <dbReference type="ARBA" id="ARBA00023002"/>
    </source>
</evidence>
<keyword evidence="6" id="KW-1185">Reference proteome</keyword>
<dbReference type="InterPro" id="IPR011251">
    <property type="entry name" value="Luciferase-like_dom"/>
</dbReference>
<feature type="region of interest" description="Disordered" evidence="3">
    <location>
        <begin position="1"/>
        <end position="22"/>
    </location>
</feature>
<dbReference type="PANTHER" id="PTHR30137">
    <property type="entry name" value="LUCIFERASE-LIKE MONOOXYGENASE"/>
    <property type="match status" value="1"/>
</dbReference>
<sequence length="408" mass="45939">MKTLLMPSTTIPVTPEERSARRPIGRDAEAYHSMLTGYERLAHWADGLGFDAFGSTEHHFQTEGGESVPNNLLLYAKLAARTEQIMFVPLSIILPAHNPISVAEDIALFTHMFPDRLGVGFARGYQTRWMQTLAQDESVSAFQPGADDRNREIFDEYLSLVERAWDEDSFHHDGKHFQVPFPATGIPNWPVADWTRAYGGPGEVDADGTVRRVGVLPKPLRRPQIFIPTVGSPATAIESARKGRTLLHSGNRDLLRTAADLYRDSAREHGRDLRLGQGIGAVRKIVIGDTFDEAFDLAVRTSGYWFQNFFQEFGINEGLRTPDDDPHRMMRLEDARALTRRMYEAGGLFCGTADQVRDQVEELRNTCGGELDWLVWEFWAQALPGEEAAEIQHHQLRTYAEQIMPACT</sequence>
<comment type="caution">
    <text evidence="5">The sequence shown here is derived from an EMBL/GenBank/DDBJ whole genome shotgun (WGS) entry which is preliminary data.</text>
</comment>
<dbReference type="EMBL" id="VJZC01000009">
    <property type="protein sequence ID" value="MPY56194.1"/>
    <property type="molecule type" value="Genomic_DNA"/>
</dbReference>
<accession>A0A5N8XAI4</accession>
<evidence type="ECO:0000259" key="4">
    <source>
        <dbReference type="Pfam" id="PF00296"/>
    </source>
</evidence>
<dbReference type="PANTHER" id="PTHR30137:SF8">
    <property type="entry name" value="BLR5498 PROTEIN"/>
    <property type="match status" value="1"/>
</dbReference>
<evidence type="ECO:0000313" key="5">
    <source>
        <dbReference type="EMBL" id="MPY56194.1"/>
    </source>
</evidence>
<reference evidence="5 6" key="1">
    <citation type="submission" date="2019-07" db="EMBL/GenBank/DDBJ databases">
        <title>New species of Amycolatopsis and Streptomyces.</title>
        <authorList>
            <person name="Duangmal K."/>
            <person name="Teo W.F.A."/>
            <person name="Lipun K."/>
        </authorList>
    </citation>
    <scope>NUCLEOTIDE SEQUENCE [LARGE SCALE GENOMIC DNA]</scope>
    <source>
        <strain evidence="5 6">NBRC 106415</strain>
    </source>
</reference>
<dbReference type="GO" id="GO:0005829">
    <property type="term" value="C:cytosol"/>
    <property type="evidence" value="ECO:0007669"/>
    <property type="project" value="TreeGrafter"/>
</dbReference>
<dbReference type="GO" id="GO:0016705">
    <property type="term" value="F:oxidoreductase activity, acting on paired donors, with incorporation or reduction of molecular oxygen"/>
    <property type="evidence" value="ECO:0007669"/>
    <property type="project" value="InterPro"/>
</dbReference>
<evidence type="ECO:0000256" key="2">
    <source>
        <dbReference type="ARBA" id="ARBA00023033"/>
    </source>
</evidence>
<dbReference type="AlphaFoldDB" id="A0A5N8XAI4"/>